<gene>
    <name evidence="3" type="ORF">QE152_g32699</name>
</gene>
<dbReference type="Proteomes" id="UP001458880">
    <property type="component" value="Unassembled WGS sequence"/>
</dbReference>
<protein>
    <submittedName>
        <fullName evidence="3">Arrestin (Or S-antigen), N-terminal domain</fullName>
    </submittedName>
</protein>
<dbReference type="GO" id="GO:0005737">
    <property type="term" value="C:cytoplasm"/>
    <property type="evidence" value="ECO:0007669"/>
    <property type="project" value="TreeGrafter"/>
</dbReference>
<dbReference type="Pfam" id="PF00339">
    <property type="entry name" value="Arrestin_N"/>
    <property type="match status" value="1"/>
</dbReference>
<feature type="domain" description="Arrestin-like N-terminal" evidence="2">
    <location>
        <begin position="114"/>
        <end position="229"/>
    </location>
</feature>
<evidence type="ECO:0000313" key="4">
    <source>
        <dbReference type="Proteomes" id="UP001458880"/>
    </source>
</evidence>
<dbReference type="GO" id="GO:0015031">
    <property type="term" value="P:protein transport"/>
    <property type="evidence" value="ECO:0007669"/>
    <property type="project" value="TreeGrafter"/>
</dbReference>
<sequence length="274" mass="31828">MGIRDFKITTNHPFNIYTAGQTVRGKVHFKLHTSKIVQGVYVRFQGIAQTQWNEERKHNDDKVTVRYRGEREYFDEILYLVGENNGESFELLPGEHNYKFEYALPLGLPTSFKGVYVRFQGIAQTQWNEERKHNDDKVTVRYRGEREYFDEILYLVGENNGESFELLPGEHNYKFEYALPLGLPTSFKGEIGSVIYTIKAVLDMPWDMPWGIDDEVETRIQVVSPIDLNKMEHLKKPGNATEAKDLCCLWCKSGPIIIEVHIYCLWCKSKTGIC</sequence>
<reference evidence="3 4" key="1">
    <citation type="journal article" date="2024" name="BMC Genomics">
        <title>De novo assembly and annotation of Popillia japonica's genome with initial clues to its potential as an invasive pest.</title>
        <authorList>
            <person name="Cucini C."/>
            <person name="Boschi S."/>
            <person name="Funari R."/>
            <person name="Cardaioli E."/>
            <person name="Iannotti N."/>
            <person name="Marturano G."/>
            <person name="Paoli F."/>
            <person name="Bruttini M."/>
            <person name="Carapelli A."/>
            <person name="Frati F."/>
            <person name="Nardi F."/>
        </authorList>
    </citation>
    <scope>NUCLEOTIDE SEQUENCE [LARGE SCALE GENOMIC DNA]</scope>
    <source>
        <strain evidence="3">DMR45628</strain>
    </source>
</reference>
<accession>A0AAW1IYP3</accession>
<comment type="similarity">
    <text evidence="1">Belongs to the arrestin family.</text>
</comment>
<dbReference type="PANTHER" id="PTHR11188">
    <property type="entry name" value="ARRESTIN DOMAIN CONTAINING PROTEIN"/>
    <property type="match status" value="1"/>
</dbReference>
<dbReference type="InterPro" id="IPR014752">
    <property type="entry name" value="Arrestin-like_C"/>
</dbReference>
<dbReference type="InterPro" id="IPR011021">
    <property type="entry name" value="Arrestin-like_N"/>
</dbReference>
<keyword evidence="4" id="KW-1185">Reference proteome</keyword>
<dbReference type="SUPFAM" id="SSF81296">
    <property type="entry name" value="E set domains"/>
    <property type="match status" value="2"/>
</dbReference>
<evidence type="ECO:0000256" key="1">
    <source>
        <dbReference type="ARBA" id="ARBA00005298"/>
    </source>
</evidence>
<comment type="caution">
    <text evidence="3">The sequence shown here is derived from an EMBL/GenBank/DDBJ whole genome shotgun (WGS) entry which is preliminary data.</text>
</comment>
<evidence type="ECO:0000313" key="3">
    <source>
        <dbReference type="EMBL" id="KAK9695265.1"/>
    </source>
</evidence>
<dbReference type="EMBL" id="JASPKY010000487">
    <property type="protein sequence ID" value="KAK9695265.1"/>
    <property type="molecule type" value="Genomic_DNA"/>
</dbReference>
<dbReference type="InterPro" id="IPR014756">
    <property type="entry name" value="Ig_E-set"/>
</dbReference>
<dbReference type="PANTHER" id="PTHR11188:SF176">
    <property type="entry name" value="ARRESTIN DOMAIN-CONTAINING PROTEIN 1"/>
    <property type="match status" value="1"/>
</dbReference>
<proteinExistence type="inferred from homology"/>
<dbReference type="Gene3D" id="2.60.40.640">
    <property type="match status" value="2"/>
</dbReference>
<dbReference type="AlphaFoldDB" id="A0AAW1IYP3"/>
<dbReference type="InterPro" id="IPR050357">
    <property type="entry name" value="Arrestin_domain-protein"/>
</dbReference>
<evidence type="ECO:0000259" key="2">
    <source>
        <dbReference type="Pfam" id="PF00339"/>
    </source>
</evidence>
<organism evidence="3 4">
    <name type="scientific">Popillia japonica</name>
    <name type="common">Japanese beetle</name>
    <dbReference type="NCBI Taxonomy" id="7064"/>
    <lineage>
        <taxon>Eukaryota</taxon>
        <taxon>Metazoa</taxon>
        <taxon>Ecdysozoa</taxon>
        <taxon>Arthropoda</taxon>
        <taxon>Hexapoda</taxon>
        <taxon>Insecta</taxon>
        <taxon>Pterygota</taxon>
        <taxon>Neoptera</taxon>
        <taxon>Endopterygota</taxon>
        <taxon>Coleoptera</taxon>
        <taxon>Polyphaga</taxon>
        <taxon>Scarabaeiformia</taxon>
        <taxon>Scarabaeidae</taxon>
        <taxon>Rutelinae</taxon>
        <taxon>Popillia</taxon>
    </lineage>
</organism>
<name>A0AAW1IYP3_POPJA</name>